<feature type="compositionally biased region" description="Basic and acidic residues" evidence="20">
    <location>
        <begin position="734"/>
        <end position="746"/>
    </location>
</feature>
<feature type="transmembrane region" description="Helical" evidence="21">
    <location>
        <begin position="188"/>
        <end position="211"/>
    </location>
</feature>
<dbReference type="AlphaFoldDB" id="A0A0L8IGT1"/>
<keyword evidence="9" id="KW-0999">Mitochondrion inner membrane</keyword>
<dbReference type="STRING" id="37653.A0A0L8IGT1"/>
<keyword evidence="12 21" id="KW-1133">Transmembrane helix</keyword>
<gene>
    <name evidence="24" type="ORF">OCBIM_22006718mg</name>
</gene>
<name>A0A0L8IGT1_OCTBM</name>
<dbReference type="InterPro" id="IPR044202">
    <property type="entry name" value="LETM1/MDM38-like"/>
</dbReference>
<evidence type="ECO:0000313" key="24">
    <source>
        <dbReference type="EMBL" id="KOG00229.1"/>
    </source>
</evidence>
<evidence type="ECO:0000259" key="22">
    <source>
        <dbReference type="PROSITE" id="PS50222"/>
    </source>
</evidence>
<dbReference type="Gene3D" id="1.10.238.10">
    <property type="entry name" value="EF-hand"/>
    <property type="match status" value="1"/>
</dbReference>
<dbReference type="PROSITE" id="PS50222">
    <property type="entry name" value="EF_HAND_2"/>
    <property type="match status" value="1"/>
</dbReference>
<evidence type="ECO:0000259" key="23">
    <source>
        <dbReference type="PROSITE" id="PS51758"/>
    </source>
</evidence>
<keyword evidence="15 18" id="KW-0496">Mitochondrion</keyword>
<evidence type="ECO:0000256" key="10">
    <source>
        <dbReference type="ARBA" id="ARBA00022837"/>
    </source>
</evidence>
<dbReference type="InterPro" id="IPR033122">
    <property type="entry name" value="LETM1-like_RBD"/>
</dbReference>
<evidence type="ECO:0000256" key="17">
    <source>
        <dbReference type="ARBA" id="ARBA00031360"/>
    </source>
</evidence>
<keyword evidence="16 21" id="KW-0472">Membrane</keyword>
<evidence type="ECO:0000256" key="8">
    <source>
        <dbReference type="ARBA" id="ARBA00022723"/>
    </source>
</evidence>
<dbReference type="PANTHER" id="PTHR14009">
    <property type="entry name" value="LEUCINE ZIPPER-EF-HAND CONTAINING TRANSMEMBRANE PROTEIN"/>
    <property type="match status" value="1"/>
</dbReference>
<accession>A0A0L8IGT1</accession>
<keyword evidence="8" id="KW-0479">Metal-binding</keyword>
<dbReference type="OrthoDB" id="624114at2759"/>
<evidence type="ECO:0000256" key="6">
    <source>
        <dbReference type="ARBA" id="ARBA00022568"/>
    </source>
</evidence>
<evidence type="ECO:0000256" key="12">
    <source>
        <dbReference type="ARBA" id="ARBA00022989"/>
    </source>
</evidence>
<dbReference type="GO" id="GO:0005509">
    <property type="term" value="F:calcium ion binding"/>
    <property type="evidence" value="ECO:0007669"/>
    <property type="project" value="InterPro"/>
</dbReference>
<feature type="domain" description="Letm1 RBD" evidence="23">
    <location>
        <begin position="234"/>
        <end position="426"/>
    </location>
</feature>
<dbReference type="InterPro" id="IPR011992">
    <property type="entry name" value="EF-hand-dom_pair"/>
</dbReference>
<keyword evidence="14" id="KW-0406">Ion transport</keyword>
<evidence type="ECO:0000256" key="3">
    <source>
        <dbReference type="ARBA" id="ARBA00020557"/>
    </source>
</evidence>
<feature type="coiled-coil region" evidence="19">
    <location>
        <begin position="537"/>
        <end position="571"/>
    </location>
</feature>
<dbReference type="GO" id="GO:0030003">
    <property type="term" value="P:intracellular monoatomic cation homeostasis"/>
    <property type="evidence" value="ECO:0007669"/>
    <property type="project" value="TreeGrafter"/>
</dbReference>
<dbReference type="PROSITE" id="PS51758">
    <property type="entry name" value="LETM1_RBD"/>
    <property type="match status" value="1"/>
</dbReference>
<evidence type="ECO:0000256" key="2">
    <source>
        <dbReference type="ARBA" id="ARBA00009584"/>
    </source>
</evidence>
<dbReference type="Pfam" id="PF07766">
    <property type="entry name" value="LETM1_RBD"/>
    <property type="match status" value="1"/>
</dbReference>
<evidence type="ECO:0000256" key="7">
    <source>
        <dbReference type="ARBA" id="ARBA00022692"/>
    </source>
</evidence>
<keyword evidence="10" id="KW-0106">Calcium</keyword>
<proteinExistence type="inferred from homology"/>
<protein>
    <recommendedName>
        <fullName evidence="3">Mitochondrial proton/calcium exchanger protein</fullName>
    </recommendedName>
    <alternativeName>
        <fullName evidence="17">Leucine zipper-EF-hand-containing transmembrane protein 1</fullName>
    </alternativeName>
</protein>
<comment type="similarity">
    <text evidence="2">Belongs to the LETM1 family.</text>
</comment>
<feature type="region of interest" description="Disordered" evidence="20">
    <location>
        <begin position="732"/>
        <end position="771"/>
    </location>
</feature>
<evidence type="ECO:0000256" key="21">
    <source>
        <dbReference type="SAM" id="Phobius"/>
    </source>
</evidence>
<dbReference type="GO" id="GO:0043022">
    <property type="term" value="F:ribosome binding"/>
    <property type="evidence" value="ECO:0007669"/>
    <property type="project" value="InterPro"/>
</dbReference>
<evidence type="ECO:0000256" key="14">
    <source>
        <dbReference type="ARBA" id="ARBA00023065"/>
    </source>
</evidence>
<sequence>MLACRCLCGHSVARRCLKLHSLAHYRRQPKLQISVSSFHDNHQRKTQNARLYLPTLYFKSKYLICSFDLYSQSNPNNILYRCIQSSISKSKEESKIEQTVKALKEQAAEAELKASNEKLFGSEPEKSITQPKKKLWIRVVDEVKHYYHGFRLMFIDIKISIRLLWKLLKGTTLSRREHKQLVRTTADLFRLVPFLVFIVVPFMEFLLPVALKLFPEMLPSTFTEKHKEHEKLKKNLKVKLEMAKFLQDTIMESAVRSKAKKSNENMVQEFSNFMNQIRSSGLQTSTKEILKFSKLFEDEITLDNLSRLQLQALCRVLMLPVIGTDNFLRFQLRMRLRQLKTDDKMIQKEGVDSLTIWELQAACRARGMRSLGVPEERLKFQLEQWLELHLKENIPTSLLLLSRALYLSENMSTTDQLQATLSSLPETTTEEAKIKIAEISGEKVDNKAKLQLIKQEEAAIKKERKDLEAEELQQEKEKKAVEIAAKQSDDALEDKATVLVDKAVPLESPPVAASPSSPPEEVITNKDLEIIESALEEIALEKQLSIEQEELQDLKEEVSEYKEDVEDLKEVILSTGGSLRDLKESKASERLMKHVHKLISQADSINQKLLKEKVQLLEQIEVSEVRVKRSSELKDDVEKLDKVMQDISRKKDNLISINEIVLALKRLQKVPDETRAQMIVEVLDEDKDGKVDISLALKTIEHLTRDNLKLNPSQVTEVLDLLKKESFLEEEEKMMEKLAKDKERSKLQQPIDDTFMTEEEQPPKKAQQQNN</sequence>
<evidence type="ECO:0000256" key="9">
    <source>
        <dbReference type="ARBA" id="ARBA00022792"/>
    </source>
</evidence>
<feature type="domain" description="EF-hand" evidence="22">
    <location>
        <begin position="635"/>
        <end position="670"/>
    </location>
</feature>
<keyword evidence="13 19" id="KW-0175">Coiled coil</keyword>
<dbReference type="SUPFAM" id="SSF47473">
    <property type="entry name" value="EF-hand"/>
    <property type="match status" value="1"/>
</dbReference>
<evidence type="ECO:0000256" key="1">
    <source>
        <dbReference type="ARBA" id="ARBA00004434"/>
    </source>
</evidence>
<organism evidence="24">
    <name type="scientific">Octopus bimaculoides</name>
    <name type="common">California two-spotted octopus</name>
    <dbReference type="NCBI Taxonomy" id="37653"/>
    <lineage>
        <taxon>Eukaryota</taxon>
        <taxon>Metazoa</taxon>
        <taxon>Spiralia</taxon>
        <taxon>Lophotrochozoa</taxon>
        <taxon>Mollusca</taxon>
        <taxon>Cephalopoda</taxon>
        <taxon>Coleoidea</taxon>
        <taxon>Octopodiformes</taxon>
        <taxon>Octopoda</taxon>
        <taxon>Incirrata</taxon>
        <taxon>Octopodidae</taxon>
        <taxon>Octopus</taxon>
    </lineage>
</organism>
<keyword evidence="6" id="KW-0109">Calcium transport</keyword>
<dbReference type="GO" id="GO:0015297">
    <property type="term" value="F:antiporter activity"/>
    <property type="evidence" value="ECO:0007669"/>
    <property type="project" value="UniProtKB-KW"/>
</dbReference>
<feature type="coiled-coil region" evidence="19">
    <location>
        <begin position="606"/>
        <end position="650"/>
    </location>
</feature>
<evidence type="ECO:0000256" key="15">
    <source>
        <dbReference type="ARBA" id="ARBA00023128"/>
    </source>
</evidence>
<keyword evidence="7 21" id="KW-0812">Transmembrane</keyword>
<keyword evidence="4" id="KW-0813">Transport</keyword>
<evidence type="ECO:0000256" key="5">
    <source>
        <dbReference type="ARBA" id="ARBA00022449"/>
    </source>
</evidence>
<dbReference type="PANTHER" id="PTHR14009:SF1">
    <property type="entry name" value="MITOCHONDRIAL PROTON_CALCIUM EXCHANGER PROTEIN"/>
    <property type="match status" value="1"/>
</dbReference>
<evidence type="ECO:0000256" key="4">
    <source>
        <dbReference type="ARBA" id="ARBA00022448"/>
    </source>
</evidence>
<keyword evidence="5" id="KW-0050">Antiport</keyword>
<reference evidence="24" key="1">
    <citation type="submission" date="2015-07" db="EMBL/GenBank/DDBJ databases">
        <title>MeaNS - Measles Nucleotide Surveillance Program.</title>
        <authorList>
            <person name="Tran T."/>
            <person name="Druce J."/>
        </authorList>
    </citation>
    <scope>NUCLEOTIDE SEQUENCE</scope>
    <source>
        <strain evidence="24">UCB-OBI-ISO-001</strain>
        <tissue evidence="24">Gonad</tissue>
    </source>
</reference>
<comment type="subcellular location">
    <subcellularLocation>
        <location evidence="1">Mitochondrion inner membrane</location>
        <topology evidence="1">Single-pass membrane protein</topology>
    </subcellularLocation>
</comment>
<evidence type="ECO:0000256" key="20">
    <source>
        <dbReference type="SAM" id="MobiDB-lite"/>
    </source>
</evidence>
<feature type="coiled-coil region" evidence="19">
    <location>
        <begin position="450"/>
        <end position="489"/>
    </location>
</feature>
<keyword evidence="11" id="KW-0809">Transit peptide</keyword>
<dbReference type="InterPro" id="IPR059005">
    <property type="entry name" value="LETM1_C"/>
</dbReference>
<dbReference type="GO" id="GO:0005743">
    <property type="term" value="C:mitochondrial inner membrane"/>
    <property type="evidence" value="ECO:0007669"/>
    <property type="project" value="UniProtKB-SubCell"/>
</dbReference>
<dbReference type="EMBL" id="KQ415834">
    <property type="protein sequence ID" value="KOG00229.1"/>
    <property type="molecule type" value="Genomic_DNA"/>
</dbReference>
<evidence type="ECO:0000256" key="11">
    <source>
        <dbReference type="ARBA" id="ARBA00022946"/>
    </source>
</evidence>
<dbReference type="InterPro" id="IPR002048">
    <property type="entry name" value="EF_hand_dom"/>
</dbReference>
<dbReference type="Pfam" id="PF26561">
    <property type="entry name" value="LETM1_C"/>
    <property type="match status" value="1"/>
</dbReference>
<evidence type="ECO:0000256" key="18">
    <source>
        <dbReference type="PROSITE-ProRule" id="PRU01094"/>
    </source>
</evidence>
<evidence type="ECO:0000256" key="13">
    <source>
        <dbReference type="ARBA" id="ARBA00023054"/>
    </source>
</evidence>
<evidence type="ECO:0000256" key="16">
    <source>
        <dbReference type="ARBA" id="ARBA00023136"/>
    </source>
</evidence>
<evidence type="ECO:0000256" key="19">
    <source>
        <dbReference type="SAM" id="Coils"/>
    </source>
</evidence>